<keyword evidence="7" id="KW-0648">Protein biosynthesis</keyword>
<dbReference type="PANTHER" id="PTHR42918">
    <property type="entry name" value="LYSYL-TRNA SYNTHETASE"/>
    <property type="match status" value="1"/>
</dbReference>
<dbReference type="RefSeq" id="WP_168662785.1">
    <property type="nucleotide sequence ID" value="NZ_CP051180.1"/>
</dbReference>
<keyword evidence="4" id="KW-0067">ATP-binding</keyword>
<evidence type="ECO:0000256" key="3">
    <source>
        <dbReference type="ARBA" id="ARBA00022741"/>
    </source>
</evidence>
<keyword evidence="7" id="KW-0251">Elongation factor</keyword>
<comment type="catalytic activity">
    <reaction evidence="5">
        <text>D-beta-lysine + L-lysyl-[protein] + ATP = N(6)-((3R)-3,6-diaminohexanoyl)-L-lysyl-[protein] + AMP + diphosphate + H(+)</text>
        <dbReference type="Rhea" id="RHEA:83435"/>
        <dbReference type="Rhea" id="RHEA-COMP:9752"/>
        <dbReference type="Rhea" id="RHEA-COMP:20131"/>
        <dbReference type="ChEBI" id="CHEBI:15378"/>
        <dbReference type="ChEBI" id="CHEBI:29969"/>
        <dbReference type="ChEBI" id="CHEBI:30616"/>
        <dbReference type="ChEBI" id="CHEBI:33019"/>
        <dbReference type="ChEBI" id="CHEBI:84138"/>
        <dbReference type="ChEBI" id="CHEBI:156053"/>
        <dbReference type="ChEBI" id="CHEBI:456215"/>
    </reaction>
    <physiologicalReaction direction="left-to-right" evidence="5">
        <dbReference type="Rhea" id="RHEA:83436"/>
    </physiologicalReaction>
</comment>
<protein>
    <submittedName>
        <fullName evidence="7">Elongation factor P--(R)-beta-lysine ligase</fullName>
        <ecNumber evidence="7">6.3.1.-</ecNumber>
    </submittedName>
</protein>
<dbReference type="NCBIfam" id="NF006828">
    <property type="entry name" value="PRK09350.1"/>
    <property type="match status" value="1"/>
</dbReference>
<dbReference type="PRINTS" id="PR00982">
    <property type="entry name" value="TRNASYNTHLYS"/>
</dbReference>
<dbReference type="InterPro" id="IPR004525">
    <property type="entry name" value="EpmA"/>
</dbReference>
<dbReference type="PROSITE" id="PS50862">
    <property type="entry name" value="AA_TRNA_LIGASE_II"/>
    <property type="match status" value="1"/>
</dbReference>
<dbReference type="InterPro" id="IPR045864">
    <property type="entry name" value="aa-tRNA-synth_II/BPL/LPL"/>
</dbReference>
<accession>A0A6H1UHP9</accession>
<dbReference type="InterPro" id="IPR004364">
    <property type="entry name" value="Aa-tRNA-synt_II"/>
</dbReference>
<keyword evidence="3" id="KW-0547">Nucleotide-binding</keyword>
<dbReference type="Pfam" id="PF00152">
    <property type="entry name" value="tRNA-synt_2"/>
    <property type="match status" value="1"/>
</dbReference>
<evidence type="ECO:0000313" key="8">
    <source>
        <dbReference type="Proteomes" id="UP000501602"/>
    </source>
</evidence>
<name>A0A6H1UHP9_9GAMM</name>
<dbReference type="EMBL" id="CP051180">
    <property type="protein sequence ID" value="QIZ78635.1"/>
    <property type="molecule type" value="Genomic_DNA"/>
</dbReference>
<evidence type="ECO:0000256" key="1">
    <source>
        <dbReference type="ARBA" id="ARBA00011738"/>
    </source>
</evidence>
<dbReference type="Proteomes" id="UP000501602">
    <property type="component" value="Chromosome"/>
</dbReference>
<dbReference type="AlphaFoldDB" id="A0A6H1UHP9"/>
<dbReference type="InterPro" id="IPR006195">
    <property type="entry name" value="aa-tRNA-synth_II"/>
</dbReference>
<gene>
    <name evidence="7" type="primary">epmA</name>
    <name evidence="7" type="ORF">HER31_18030</name>
</gene>
<keyword evidence="8" id="KW-1185">Reference proteome</keyword>
<dbReference type="NCBIfam" id="TIGR00462">
    <property type="entry name" value="genX"/>
    <property type="match status" value="1"/>
</dbReference>
<evidence type="ECO:0000256" key="2">
    <source>
        <dbReference type="ARBA" id="ARBA00022598"/>
    </source>
</evidence>
<proteinExistence type="predicted"/>
<dbReference type="InterPro" id="IPR018149">
    <property type="entry name" value="Lys-tRNA-synth_II_C"/>
</dbReference>
<comment type="subunit">
    <text evidence="1">Homodimer.</text>
</comment>
<dbReference type="PANTHER" id="PTHR42918:SF6">
    <property type="entry name" value="ELONGATION FACTOR P--(R)-BETA-LYSINE LIGASE"/>
    <property type="match status" value="1"/>
</dbReference>
<sequence>MSWQPTADMAQLRQRGHLLAQIRQFFAERDVLEVDTPAMSQAAVTDPHLYSFETTFVGPGASQGLPLHLMTSPEFHMKRLLCAGSGCIYQIGKSFRNEESSRYHNPEFTMLEWYRVGFNEHDLMVEMAQLLRLTLGCGEPEKKSYQQVFIDALGLDPLSASVTELQQECAKHGLADIAQTETTAAPLQQMLFSMVIEPTIGQTVPLMVFDFPANQAALARINPDDPRVAGRFEVYFKAIELANGFYELADADEQLARFEQDNRDRVALGLPAKPIDHNLIAALRHGLPDCAGVALGIDRLLMLGIGVDHIEQVTAFPVSRA</sequence>
<dbReference type="GO" id="GO:0004824">
    <property type="term" value="F:lysine-tRNA ligase activity"/>
    <property type="evidence" value="ECO:0007669"/>
    <property type="project" value="InterPro"/>
</dbReference>
<organism evidence="7 8">
    <name type="scientific">Ferrimonas lipolytica</name>
    <dbReference type="NCBI Taxonomy" id="2724191"/>
    <lineage>
        <taxon>Bacteria</taxon>
        <taxon>Pseudomonadati</taxon>
        <taxon>Pseudomonadota</taxon>
        <taxon>Gammaproteobacteria</taxon>
        <taxon>Alteromonadales</taxon>
        <taxon>Ferrimonadaceae</taxon>
        <taxon>Ferrimonas</taxon>
    </lineage>
</organism>
<dbReference type="Gene3D" id="3.30.930.10">
    <property type="entry name" value="Bira Bifunctional Protein, Domain 2"/>
    <property type="match status" value="1"/>
</dbReference>
<dbReference type="GO" id="GO:0003746">
    <property type="term" value="F:translation elongation factor activity"/>
    <property type="evidence" value="ECO:0007669"/>
    <property type="project" value="UniProtKB-KW"/>
</dbReference>
<dbReference type="GO" id="GO:0006430">
    <property type="term" value="P:lysyl-tRNA aminoacylation"/>
    <property type="evidence" value="ECO:0007669"/>
    <property type="project" value="InterPro"/>
</dbReference>
<dbReference type="KEGG" id="fes:HER31_18030"/>
<dbReference type="GO" id="GO:0000049">
    <property type="term" value="F:tRNA binding"/>
    <property type="evidence" value="ECO:0007669"/>
    <property type="project" value="TreeGrafter"/>
</dbReference>
<evidence type="ECO:0000259" key="6">
    <source>
        <dbReference type="PROSITE" id="PS50862"/>
    </source>
</evidence>
<evidence type="ECO:0000313" key="7">
    <source>
        <dbReference type="EMBL" id="QIZ78635.1"/>
    </source>
</evidence>
<feature type="domain" description="Aminoacyl-transfer RNA synthetases class-II family profile" evidence="6">
    <location>
        <begin position="18"/>
        <end position="317"/>
    </location>
</feature>
<dbReference type="EC" id="6.3.1.-" evidence="7"/>
<evidence type="ECO:0000256" key="4">
    <source>
        <dbReference type="ARBA" id="ARBA00022840"/>
    </source>
</evidence>
<dbReference type="FunFam" id="3.30.930.10:FF:000017">
    <property type="entry name" value="Elongation factor P--(R)-beta-lysine ligase"/>
    <property type="match status" value="1"/>
</dbReference>
<reference evidence="7 8" key="1">
    <citation type="submission" date="2020-04" db="EMBL/GenBank/DDBJ databases">
        <title>Ferrimonas sp. S7 isolated from sea water.</title>
        <authorList>
            <person name="Bae S.S."/>
            <person name="Baek K."/>
        </authorList>
    </citation>
    <scope>NUCLEOTIDE SEQUENCE [LARGE SCALE GENOMIC DNA]</scope>
    <source>
        <strain evidence="7 8">S7</strain>
    </source>
</reference>
<dbReference type="SUPFAM" id="SSF55681">
    <property type="entry name" value="Class II aaRS and biotin synthetases"/>
    <property type="match status" value="1"/>
</dbReference>
<evidence type="ECO:0000256" key="5">
    <source>
        <dbReference type="ARBA" id="ARBA00052794"/>
    </source>
</evidence>
<keyword evidence="2 7" id="KW-0436">Ligase</keyword>
<dbReference type="GO" id="GO:0005829">
    <property type="term" value="C:cytosol"/>
    <property type="evidence" value="ECO:0007669"/>
    <property type="project" value="TreeGrafter"/>
</dbReference>
<dbReference type="GO" id="GO:0005524">
    <property type="term" value="F:ATP binding"/>
    <property type="evidence" value="ECO:0007669"/>
    <property type="project" value="UniProtKB-KW"/>
</dbReference>